<name>A0A7M2YZE9_9ACTN</name>
<sequence>MAVRVTRHLYSAEGFGVGEVWERAGVVVQHELASAAVARDGSAAQAWELCARFVCHLAGERVEYGDVALDLGGLTPFQAALVEAARSVPWGEVVSYGELAALAGRPGAARAAGTFCAENRFALIVPCHRIVAADGIGGYGAGGVALKRRLLALEGVAL</sequence>
<dbReference type="NCBIfam" id="TIGR00589">
    <property type="entry name" value="ogt"/>
    <property type="match status" value="1"/>
</dbReference>
<dbReference type="RefSeq" id="WP_220150458.1">
    <property type="nucleotide sequence ID" value="NZ_QQZY01000002.1"/>
</dbReference>
<feature type="domain" description="Methylated-DNA-[protein]-cysteine S-methyltransferase DNA binding" evidence="7">
    <location>
        <begin position="76"/>
        <end position="156"/>
    </location>
</feature>
<evidence type="ECO:0000259" key="7">
    <source>
        <dbReference type="Pfam" id="PF01035"/>
    </source>
</evidence>
<keyword evidence="2 8" id="KW-0489">Methyltransferase</keyword>
<evidence type="ECO:0000256" key="3">
    <source>
        <dbReference type="ARBA" id="ARBA00022679"/>
    </source>
</evidence>
<keyword evidence="3 8" id="KW-0808">Transferase</keyword>
<comment type="caution">
    <text evidence="8">The sequence shown here is derived from an EMBL/GenBank/DDBJ whole genome shotgun (WGS) entry which is preliminary data.</text>
</comment>
<dbReference type="SUPFAM" id="SSF46767">
    <property type="entry name" value="Methylated DNA-protein cysteine methyltransferase, C-terminal domain"/>
    <property type="match status" value="1"/>
</dbReference>
<dbReference type="AlphaFoldDB" id="A0A7M2YZE9"/>
<organism evidence="8 9">
    <name type="scientific">Gaiella occulta</name>
    <dbReference type="NCBI Taxonomy" id="1002870"/>
    <lineage>
        <taxon>Bacteria</taxon>
        <taxon>Bacillati</taxon>
        <taxon>Actinomycetota</taxon>
        <taxon>Thermoleophilia</taxon>
        <taxon>Gaiellales</taxon>
        <taxon>Gaiellaceae</taxon>
        <taxon>Gaiella</taxon>
    </lineage>
</organism>
<dbReference type="PANTHER" id="PTHR10815:SF13">
    <property type="entry name" value="METHYLATED-DNA--PROTEIN-CYSTEINE METHYLTRANSFERASE"/>
    <property type="match status" value="1"/>
</dbReference>
<gene>
    <name evidence="8" type="ORF">Gocc_1046</name>
</gene>
<dbReference type="InterPro" id="IPR036388">
    <property type="entry name" value="WH-like_DNA-bd_sf"/>
</dbReference>
<dbReference type="Gene3D" id="1.10.10.10">
    <property type="entry name" value="Winged helix-like DNA-binding domain superfamily/Winged helix DNA-binding domain"/>
    <property type="match status" value="1"/>
</dbReference>
<comment type="catalytic activity">
    <reaction evidence="1">
        <text>a 4-O-methyl-thymidine in DNA + L-cysteinyl-[protein] = a thymidine in DNA + S-methyl-L-cysteinyl-[protein]</text>
        <dbReference type="Rhea" id="RHEA:53428"/>
        <dbReference type="Rhea" id="RHEA-COMP:10131"/>
        <dbReference type="Rhea" id="RHEA-COMP:10132"/>
        <dbReference type="Rhea" id="RHEA-COMP:13555"/>
        <dbReference type="Rhea" id="RHEA-COMP:13556"/>
        <dbReference type="ChEBI" id="CHEBI:29950"/>
        <dbReference type="ChEBI" id="CHEBI:82612"/>
        <dbReference type="ChEBI" id="CHEBI:137386"/>
        <dbReference type="ChEBI" id="CHEBI:137387"/>
        <dbReference type="EC" id="2.1.1.63"/>
    </reaction>
</comment>
<evidence type="ECO:0000256" key="4">
    <source>
        <dbReference type="ARBA" id="ARBA00022763"/>
    </source>
</evidence>
<dbReference type="GO" id="GO:0032259">
    <property type="term" value="P:methylation"/>
    <property type="evidence" value="ECO:0007669"/>
    <property type="project" value="UniProtKB-KW"/>
</dbReference>
<keyword evidence="9" id="KW-1185">Reference proteome</keyword>
<dbReference type="Pfam" id="PF01035">
    <property type="entry name" value="DNA_binding_1"/>
    <property type="match status" value="1"/>
</dbReference>
<evidence type="ECO:0000313" key="9">
    <source>
        <dbReference type="Proteomes" id="UP000254134"/>
    </source>
</evidence>
<keyword evidence="5" id="KW-0234">DNA repair</keyword>
<dbReference type="GO" id="GO:0003908">
    <property type="term" value="F:methylated-DNA-[protein]-cysteine S-methyltransferase activity"/>
    <property type="evidence" value="ECO:0007669"/>
    <property type="project" value="UniProtKB-EC"/>
</dbReference>
<protein>
    <submittedName>
        <fullName evidence="8">Ogt: methylated-DNA-[protein]-cysteine S-methyltransferase</fullName>
    </submittedName>
</protein>
<dbReference type="InterPro" id="IPR001497">
    <property type="entry name" value="MethylDNA_cys_MeTrfase_AS"/>
</dbReference>
<comment type="catalytic activity">
    <reaction evidence="6">
        <text>a 6-O-methyl-2'-deoxyguanosine in DNA + L-cysteinyl-[protein] = S-methyl-L-cysteinyl-[protein] + a 2'-deoxyguanosine in DNA</text>
        <dbReference type="Rhea" id="RHEA:24000"/>
        <dbReference type="Rhea" id="RHEA-COMP:10131"/>
        <dbReference type="Rhea" id="RHEA-COMP:10132"/>
        <dbReference type="Rhea" id="RHEA-COMP:11367"/>
        <dbReference type="Rhea" id="RHEA-COMP:11368"/>
        <dbReference type="ChEBI" id="CHEBI:29950"/>
        <dbReference type="ChEBI" id="CHEBI:82612"/>
        <dbReference type="ChEBI" id="CHEBI:85445"/>
        <dbReference type="ChEBI" id="CHEBI:85448"/>
        <dbReference type="EC" id="2.1.1.63"/>
    </reaction>
</comment>
<dbReference type="EMBL" id="QQZY01000002">
    <property type="protein sequence ID" value="RDI75248.1"/>
    <property type="molecule type" value="Genomic_DNA"/>
</dbReference>
<evidence type="ECO:0000256" key="2">
    <source>
        <dbReference type="ARBA" id="ARBA00022603"/>
    </source>
</evidence>
<proteinExistence type="predicted"/>
<evidence type="ECO:0000313" key="8">
    <source>
        <dbReference type="EMBL" id="RDI75248.1"/>
    </source>
</evidence>
<dbReference type="GO" id="GO:0006281">
    <property type="term" value="P:DNA repair"/>
    <property type="evidence" value="ECO:0007669"/>
    <property type="project" value="UniProtKB-KW"/>
</dbReference>
<reference evidence="8 9" key="1">
    <citation type="submission" date="2018-07" db="EMBL/GenBank/DDBJ databases">
        <title>High-quality-draft genome sequence of Gaiella occulta.</title>
        <authorList>
            <person name="Severino R."/>
            <person name="Froufe H.J.C."/>
            <person name="Rainey F.A."/>
            <person name="Barroso C."/>
            <person name="Albuquerque L."/>
            <person name="Lobo-Da-Cunha A."/>
            <person name="Da Costa M.S."/>
            <person name="Egas C."/>
        </authorList>
    </citation>
    <scope>NUCLEOTIDE SEQUENCE [LARGE SCALE GENOMIC DNA]</scope>
    <source>
        <strain evidence="8 9">F2-233</strain>
    </source>
</reference>
<evidence type="ECO:0000256" key="1">
    <source>
        <dbReference type="ARBA" id="ARBA00001286"/>
    </source>
</evidence>
<dbReference type="PANTHER" id="PTHR10815">
    <property type="entry name" value="METHYLATED-DNA--PROTEIN-CYSTEINE METHYLTRANSFERASE"/>
    <property type="match status" value="1"/>
</dbReference>
<reference evidence="9" key="2">
    <citation type="journal article" date="2019" name="MicrobiologyOpen">
        <title>High-quality draft genome sequence of Gaiella occulta isolated from a 150 meter deep mineral water borehole and comparison with the genome sequences of other deep-branching lineages of the phylum Actinobacteria.</title>
        <authorList>
            <person name="Severino R."/>
            <person name="Froufe H.J.C."/>
            <person name="Barroso C."/>
            <person name="Albuquerque L."/>
            <person name="Lobo-da-Cunha A."/>
            <person name="da Costa M.S."/>
            <person name="Egas C."/>
        </authorList>
    </citation>
    <scope>NUCLEOTIDE SEQUENCE [LARGE SCALE GENOMIC DNA]</scope>
    <source>
        <strain evidence="9">F2-233</strain>
    </source>
</reference>
<evidence type="ECO:0000256" key="5">
    <source>
        <dbReference type="ARBA" id="ARBA00023204"/>
    </source>
</evidence>
<dbReference type="Proteomes" id="UP000254134">
    <property type="component" value="Unassembled WGS sequence"/>
</dbReference>
<dbReference type="CDD" id="cd06445">
    <property type="entry name" value="ATase"/>
    <property type="match status" value="1"/>
</dbReference>
<dbReference type="InterPro" id="IPR014048">
    <property type="entry name" value="MethylDNA_cys_MeTrfase_DNA-bd"/>
</dbReference>
<accession>A0A7M2YZE9</accession>
<evidence type="ECO:0000256" key="6">
    <source>
        <dbReference type="ARBA" id="ARBA00049348"/>
    </source>
</evidence>
<keyword evidence="4" id="KW-0227">DNA damage</keyword>
<dbReference type="PROSITE" id="PS00374">
    <property type="entry name" value="MGMT"/>
    <property type="match status" value="1"/>
</dbReference>
<dbReference type="InterPro" id="IPR036217">
    <property type="entry name" value="MethylDNA_cys_MeTrfase_DNAb"/>
</dbReference>